<name>A0A061SDQ3_9CHLO</name>
<reference evidence="2" key="1">
    <citation type="submission" date="2014-05" db="EMBL/GenBank/DDBJ databases">
        <title>The transcriptome of the halophilic microalga Tetraselmis sp. GSL018 isolated from the Great Salt Lake, Utah.</title>
        <authorList>
            <person name="Jinkerson R.E."/>
            <person name="D'Adamo S."/>
            <person name="Posewitz M.C."/>
        </authorList>
    </citation>
    <scope>NUCLEOTIDE SEQUENCE</scope>
    <source>
        <strain evidence="2">GSL018</strain>
    </source>
</reference>
<protein>
    <submittedName>
        <fullName evidence="2">Uncharacterized protein</fullName>
    </submittedName>
</protein>
<feature type="region of interest" description="Disordered" evidence="1">
    <location>
        <begin position="281"/>
        <end position="479"/>
    </location>
</feature>
<proteinExistence type="predicted"/>
<feature type="compositionally biased region" description="Basic and acidic residues" evidence="1">
    <location>
        <begin position="337"/>
        <end position="354"/>
    </location>
</feature>
<accession>A0A061SDQ3</accession>
<feature type="compositionally biased region" description="Low complexity" evidence="1">
    <location>
        <begin position="151"/>
        <end position="165"/>
    </location>
</feature>
<feature type="compositionally biased region" description="Gly residues" evidence="1">
    <location>
        <begin position="132"/>
        <end position="145"/>
    </location>
</feature>
<feature type="compositionally biased region" description="Low complexity" evidence="1">
    <location>
        <begin position="321"/>
        <end position="336"/>
    </location>
</feature>
<organism evidence="2">
    <name type="scientific">Tetraselmis sp. GSL018</name>
    <dbReference type="NCBI Taxonomy" id="582737"/>
    <lineage>
        <taxon>Eukaryota</taxon>
        <taxon>Viridiplantae</taxon>
        <taxon>Chlorophyta</taxon>
        <taxon>core chlorophytes</taxon>
        <taxon>Chlorodendrophyceae</taxon>
        <taxon>Chlorodendrales</taxon>
        <taxon>Chlorodendraceae</taxon>
        <taxon>Tetraselmis</taxon>
    </lineage>
</organism>
<feature type="compositionally biased region" description="Low complexity" evidence="1">
    <location>
        <begin position="23"/>
        <end position="34"/>
    </location>
</feature>
<dbReference type="AlphaFoldDB" id="A0A061SDQ3"/>
<evidence type="ECO:0000313" key="2">
    <source>
        <dbReference type="EMBL" id="JAC80886.1"/>
    </source>
</evidence>
<feature type="compositionally biased region" description="Basic and acidic residues" evidence="1">
    <location>
        <begin position="200"/>
        <end position="209"/>
    </location>
</feature>
<sequence length="512" mass="51159">PRATEVLGGDSGGAAGVESGQPGVDRAGATVAARGGRDESDPSGSRADPRSSPAEMGGLLQSGEWSGVDFDLEDGSGPAKTQQPEPETVPIDVGDTWPIREPMSWKVHKRSLGRIAPAEREAGDEEADGPDGASGTGSCAGGGQSEAGRLAAEPGSQSSGGSAADSNEEGSAGQGRSRESARGGTEGSVWASVGTAAPQNDDRVRRKEGTPQIEDAAAGGTERRHQEAMPGVVLRGSENSEGMPLKTSAPDDSQCLAEGLETRQAGGSIDEVAGAAGALFADSDSCLREPADGSGGLGERNGECGSALEPAGGSRGVSPELRAAAMGGALHAAQAAAEERSAVPTHEEEPRTEVSADGSGRGADGSLTGAAAHMVADNRTGDETSPSPRSGTSRDVEDRSPDRGWADAAAAVQASVKGEWSEQPSYETEGGAVSPAEELAAADGSTGEPANEFVGSPVHGQHGSGDGTRRTAVAAGQPEGQLEAAGPWQAFKGATGAAAAAQATSERRVEEE</sequence>
<evidence type="ECO:0000256" key="1">
    <source>
        <dbReference type="SAM" id="MobiDB-lite"/>
    </source>
</evidence>
<feature type="non-terminal residue" evidence="2">
    <location>
        <position position="1"/>
    </location>
</feature>
<feature type="region of interest" description="Disordered" evidence="1">
    <location>
        <begin position="493"/>
        <end position="512"/>
    </location>
</feature>
<dbReference type="EMBL" id="GBEZ01004321">
    <property type="protein sequence ID" value="JAC80886.1"/>
    <property type="molecule type" value="Transcribed_RNA"/>
</dbReference>
<feature type="non-terminal residue" evidence="2">
    <location>
        <position position="512"/>
    </location>
</feature>
<feature type="compositionally biased region" description="Basic and acidic residues" evidence="1">
    <location>
        <begin position="392"/>
        <end position="405"/>
    </location>
</feature>
<feature type="region of interest" description="Disordered" evidence="1">
    <location>
        <begin position="1"/>
        <end position="253"/>
    </location>
</feature>
<feature type="compositionally biased region" description="Low complexity" evidence="1">
    <location>
        <begin position="493"/>
        <end position="504"/>
    </location>
</feature>
<gene>
    <name evidence="2" type="ORF">TSPGSL018_9191</name>
</gene>